<comment type="caution">
    <text evidence="3">The sequence shown here is derived from an EMBL/GenBank/DDBJ whole genome shotgun (WGS) entry which is preliminary data.</text>
</comment>
<dbReference type="GO" id="GO:0016791">
    <property type="term" value="F:phosphatase activity"/>
    <property type="evidence" value="ECO:0007669"/>
    <property type="project" value="TreeGrafter"/>
</dbReference>
<dbReference type="Proteomes" id="UP000670475">
    <property type="component" value="Unassembled WGS sequence"/>
</dbReference>
<dbReference type="InterPro" id="IPR036457">
    <property type="entry name" value="PPM-type-like_dom_sf"/>
</dbReference>
<evidence type="ECO:0000256" key="1">
    <source>
        <dbReference type="ARBA" id="ARBA00022801"/>
    </source>
</evidence>
<dbReference type="Pfam" id="PF13185">
    <property type="entry name" value="GAF_2"/>
    <property type="match status" value="1"/>
</dbReference>
<evidence type="ECO:0000313" key="4">
    <source>
        <dbReference type="Proteomes" id="UP000670475"/>
    </source>
</evidence>
<proteinExistence type="predicted"/>
<dbReference type="AlphaFoldDB" id="A0A940MF73"/>
<accession>A0A940MF73</accession>
<dbReference type="InterPro" id="IPR003018">
    <property type="entry name" value="GAF"/>
</dbReference>
<sequence length="520" mass="55402">MGSFDWDLRGGLLDLDPSALAVLGLRPEEYDGRAVSATRLIPAEEAARLRARARQVLKQGLDGFGAYYRTRGQDGVLRTLHSQAQIRFDDKGRPARIVGVVRAADTVAERATIGRDRAGVTERLTSLMEQAVSVDDVTAALNDAEVLGSLGAMGVMLGMVGGGRMHLLVHPGLDLVLPVQERSRLDEPLPMAATVVTGTPRFVGAPSEFRRRYPTMWPGVDPFPLGAGAYLPLVVESRCIGVLGVLFPEPHVFPQEERDLLVTLAGGIAQGLQRAMLHGQEHDLAESLQRAMLPRVIPAVPGATIAVRYRSARLGRNVGGDWYDVIELPGAVGVTVGDVQGHDTEAAAVMGQLRMALSAYVAEGHPPATALARTSTFLRELDTDRFATCTYVKCDLASGELRIVRAGHLDVLVRRRDGACRWIDSAGGLPLGLSAEFSGSGAIYHPVTRAVLAPGETMLLCTDGLVELPGTDLGSRMCALSDAMAAGPAEVEPLADHLLDMAAAQKGGDDMALLLLRRDA</sequence>
<dbReference type="Pfam" id="PF08447">
    <property type="entry name" value="PAS_3"/>
    <property type="match status" value="1"/>
</dbReference>
<evidence type="ECO:0000259" key="2">
    <source>
        <dbReference type="PROSITE" id="PS50112"/>
    </source>
</evidence>
<dbReference type="EMBL" id="JAGIQL010000033">
    <property type="protein sequence ID" value="MBP0458026.1"/>
    <property type="molecule type" value="Genomic_DNA"/>
</dbReference>
<dbReference type="SMART" id="SM00331">
    <property type="entry name" value="PP2C_SIG"/>
    <property type="match status" value="1"/>
</dbReference>
<dbReference type="Pfam" id="PF07228">
    <property type="entry name" value="SpoIIE"/>
    <property type="match status" value="1"/>
</dbReference>
<dbReference type="PANTHER" id="PTHR43156:SF2">
    <property type="entry name" value="STAGE II SPORULATION PROTEIN E"/>
    <property type="match status" value="1"/>
</dbReference>
<dbReference type="SUPFAM" id="SSF81606">
    <property type="entry name" value="PP2C-like"/>
    <property type="match status" value="1"/>
</dbReference>
<dbReference type="PROSITE" id="PS50112">
    <property type="entry name" value="PAS"/>
    <property type="match status" value="1"/>
</dbReference>
<organism evidence="3 4">
    <name type="scientific">Streptomyces montanisoli</name>
    <dbReference type="NCBI Taxonomy" id="2798581"/>
    <lineage>
        <taxon>Bacteria</taxon>
        <taxon>Bacillati</taxon>
        <taxon>Actinomycetota</taxon>
        <taxon>Actinomycetes</taxon>
        <taxon>Kitasatosporales</taxon>
        <taxon>Streptomycetaceae</taxon>
        <taxon>Streptomyces</taxon>
    </lineage>
</organism>
<keyword evidence="1" id="KW-0378">Hydrolase</keyword>
<feature type="domain" description="PAS" evidence="2">
    <location>
        <begin position="1"/>
        <end position="60"/>
    </location>
</feature>
<keyword evidence="4" id="KW-1185">Reference proteome</keyword>
<dbReference type="RefSeq" id="WP_209339810.1">
    <property type="nucleotide sequence ID" value="NZ_JAGIQL010000033.1"/>
</dbReference>
<dbReference type="InterPro" id="IPR001932">
    <property type="entry name" value="PPM-type_phosphatase-like_dom"/>
</dbReference>
<dbReference type="Gene3D" id="3.30.450.40">
    <property type="match status" value="1"/>
</dbReference>
<dbReference type="SUPFAM" id="SSF55781">
    <property type="entry name" value="GAF domain-like"/>
    <property type="match status" value="1"/>
</dbReference>
<dbReference type="CDD" id="cd00130">
    <property type="entry name" value="PAS"/>
    <property type="match status" value="1"/>
</dbReference>
<name>A0A940MF73_9ACTN</name>
<evidence type="ECO:0000313" key="3">
    <source>
        <dbReference type="EMBL" id="MBP0458026.1"/>
    </source>
</evidence>
<dbReference type="InterPro" id="IPR029016">
    <property type="entry name" value="GAF-like_dom_sf"/>
</dbReference>
<dbReference type="InterPro" id="IPR052016">
    <property type="entry name" value="Bact_Sigma-Reg"/>
</dbReference>
<dbReference type="PANTHER" id="PTHR43156">
    <property type="entry name" value="STAGE II SPORULATION PROTEIN E-RELATED"/>
    <property type="match status" value="1"/>
</dbReference>
<protein>
    <submittedName>
        <fullName evidence="3">SpoIIE family protein phosphatase</fullName>
    </submittedName>
</protein>
<dbReference type="SUPFAM" id="SSF55785">
    <property type="entry name" value="PYP-like sensor domain (PAS domain)"/>
    <property type="match status" value="1"/>
</dbReference>
<dbReference type="InterPro" id="IPR013655">
    <property type="entry name" value="PAS_fold_3"/>
</dbReference>
<dbReference type="Gene3D" id="3.30.450.20">
    <property type="entry name" value="PAS domain"/>
    <property type="match status" value="1"/>
</dbReference>
<dbReference type="Gene3D" id="3.60.40.10">
    <property type="entry name" value="PPM-type phosphatase domain"/>
    <property type="match status" value="1"/>
</dbReference>
<reference evidence="3" key="1">
    <citation type="submission" date="2021-03" db="EMBL/GenBank/DDBJ databases">
        <title>Whole genome sequence of Streptomyces bomunensis MMS17-BM035.</title>
        <authorList>
            <person name="Lee J.H."/>
        </authorList>
    </citation>
    <scope>NUCLEOTIDE SEQUENCE</scope>
    <source>
        <strain evidence="3">MMS17-BM035</strain>
    </source>
</reference>
<dbReference type="InterPro" id="IPR035965">
    <property type="entry name" value="PAS-like_dom_sf"/>
</dbReference>
<gene>
    <name evidence="3" type="ORF">JFN87_11015</name>
</gene>
<dbReference type="InterPro" id="IPR000014">
    <property type="entry name" value="PAS"/>
</dbReference>